<dbReference type="InterPro" id="IPR030474">
    <property type="entry name" value="IL-6/GCSF/MGF"/>
</dbReference>
<sequence length="196" mass="22450">MVVVLTRAAHLPEFSGEVGFSLEDPDFQKFVSNSFELTTKIQSELQAVLKAHTLLLTLDSELGEMDVRLRVPSTPLRECLSRIHMESCLARIQAGLRLYLDFLPMVQDYVEPAQRHLVDTLSHDTMDLLKQIQLQMLSLELPLVSYPKEEGDLSSLSFLERVKGNSERRIGSYILLQNFKSFVLLVYRALRSLQRQ</sequence>
<proteinExistence type="inferred from homology"/>
<evidence type="ECO:0000256" key="1">
    <source>
        <dbReference type="ARBA" id="ARBA00007432"/>
    </source>
</evidence>
<organism evidence="2 3">
    <name type="scientific">Huso huso</name>
    <name type="common">Beluga</name>
    <name type="synonym">Acipenser huso</name>
    <dbReference type="NCBI Taxonomy" id="61971"/>
    <lineage>
        <taxon>Eukaryota</taxon>
        <taxon>Metazoa</taxon>
        <taxon>Chordata</taxon>
        <taxon>Craniata</taxon>
        <taxon>Vertebrata</taxon>
        <taxon>Euteleostomi</taxon>
        <taxon>Actinopterygii</taxon>
        <taxon>Chondrostei</taxon>
        <taxon>Acipenseriformes</taxon>
        <taxon>Acipenseridae</taxon>
        <taxon>Huso</taxon>
    </lineage>
</organism>
<dbReference type="Proteomes" id="UP001369086">
    <property type="component" value="Unassembled WGS sequence"/>
</dbReference>
<accession>A0ABR0YL29</accession>
<evidence type="ECO:0000313" key="2">
    <source>
        <dbReference type="EMBL" id="KAK6473129.1"/>
    </source>
</evidence>
<dbReference type="InterPro" id="IPR009079">
    <property type="entry name" value="4_helix_cytokine-like_core"/>
</dbReference>
<dbReference type="InterPro" id="IPR040117">
    <property type="entry name" value="GCSF/MGF"/>
</dbReference>
<comment type="caution">
    <text evidence="2">The sequence shown here is derived from an EMBL/GenBank/DDBJ whole genome shotgun (WGS) entry which is preliminary data.</text>
</comment>
<reference evidence="2 3" key="1">
    <citation type="submission" date="2021-05" db="EMBL/GenBank/DDBJ databases">
        <authorList>
            <person name="Zahm M."/>
            <person name="Klopp C."/>
            <person name="Cabau C."/>
            <person name="Kuhl H."/>
            <person name="Suciu R."/>
            <person name="Ciorpac M."/>
            <person name="Holostenco D."/>
            <person name="Gessner J."/>
            <person name="Wuertz S."/>
            <person name="Hohne C."/>
            <person name="Stock M."/>
            <person name="Gislard M."/>
            <person name="Lluch J."/>
            <person name="Milhes M."/>
            <person name="Lampietro C."/>
            <person name="Lopez Roques C."/>
            <person name="Donnadieu C."/>
            <person name="Du K."/>
            <person name="Schartl M."/>
            <person name="Guiguen Y."/>
        </authorList>
    </citation>
    <scope>NUCLEOTIDE SEQUENCE [LARGE SCALE GENOMIC DNA]</scope>
    <source>
        <strain evidence="2">Hh-F2</strain>
        <tissue evidence="2">Blood</tissue>
    </source>
</reference>
<gene>
    <name evidence="2" type="ORF">HHUSO_G27811</name>
</gene>
<comment type="similarity">
    <text evidence="1">Belongs to the IL-6 superfamily.</text>
</comment>
<evidence type="ECO:0000313" key="3">
    <source>
        <dbReference type="Proteomes" id="UP001369086"/>
    </source>
</evidence>
<dbReference type="SUPFAM" id="SSF47266">
    <property type="entry name" value="4-helical cytokines"/>
    <property type="match status" value="1"/>
</dbReference>
<dbReference type="Gene3D" id="1.20.1250.10">
    <property type="match status" value="1"/>
</dbReference>
<dbReference type="PANTHER" id="PTHR10511">
    <property type="entry name" value="GRANULOCYTE COLONY-STIMULATING FACTOR"/>
    <property type="match status" value="1"/>
</dbReference>
<keyword evidence="3" id="KW-1185">Reference proteome</keyword>
<name>A0ABR0YL29_HUSHU</name>
<dbReference type="SMART" id="SM00126">
    <property type="entry name" value="IL6"/>
    <property type="match status" value="1"/>
</dbReference>
<protein>
    <submittedName>
        <fullName evidence="2">Myelomonocytic growth factor-like</fullName>
    </submittedName>
</protein>
<dbReference type="EMBL" id="JAHFZB010000028">
    <property type="protein sequence ID" value="KAK6473129.1"/>
    <property type="molecule type" value="Genomic_DNA"/>
</dbReference>
<dbReference type="PANTHER" id="PTHR10511:SF2">
    <property type="entry name" value="GRANULOCYTE COLONY-STIMULATING FACTOR"/>
    <property type="match status" value="1"/>
</dbReference>